<reference evidence="1" key="1">
    <citation type="submission" date="2018-05" db="EMBL/GenBank/DDBJ databases">
        <authorList>
            <person name="Lanie J.A."/>
            <person name="Ng W.-L."/>
            <person name="Kazmierczak K.M."/>
            <person name="Andrzejewski T.M."/>
            <person name="Davidsen T.M."/>
            <person name="Wayne K.J."/>
            <person name="Tettelin H."/>
            <person name="Glass J.I."/>
            <person name="Rusch D."/>
            <person name="Podicherti R."/>
            <person name="Tsui H.-C.T."/>
            <person name="Winkler M.E."/>
        </authorList>
    </citation>
    <scope>NUCLEOTIDE SEQUENCE</scope>
</reference>
<evidence type="ECO:0000313" key="1">
    <source>
        <dbReference type="EMBL" id="SVB11822.1"/>
    </source>
</evidence>
<organism evidence="1">
    <name type="scientific">marine metagenome</name>
    <dbReference type="NCBI Taxonomy" id="408172"/>
    <lineage>
        <taxon>unclassified sequences</taxon>
        <taxon>metagenomes</taxon>
        <taxon>ecological metagenomes</taxon>
    </lineage>
</organism>
<protein>
    <submittedName>
        <fullName evidence="1">Uncharacterized protein</fullName>
    </submittedName>
</protein>
<feature type="non-terminal residue" evidence="1">
    <location>
        <position position="285"/>
    </location>
</feature>
<dbReference type="Pfam" id="PF19649">
    <property type="entry name" value="DUF6152"/>
    <property type="match status" value="1"/>
</dbReference>
<accession>A0A382BEY7</accession>
<dbReference type="AlphaFoldDB" id="A0A382BEY7"/>
<gene>
    <name evidence="1" type="ORF">METZ01_LOCUS164676</name>
</gene>
<sequence length="285" mass="31445">MKFFSGLAMMLGFFALFSSGTSAHHSSAGIFDRSRTQEIEGTITEVLWRNPHILFTIEVTNEDTGTQLWEVETTSVSVVSRTGLTQDLIEVGSYVKVAGSAAVRADHRAVWATNMLLPNNQEILLGTSRPRWSSETIGASTRNAIATDPTGELGLFRVWTSAGRYWNDSYPLTAVAIAARATFDPVTDKPTANCAPKGVPFIMENPYPMEFVDQGDEILLRIEEYDLVRRIVLAPDANFHAQPDNLLGRSVGHWEGEVLVVETDGINYPHFDKTGIPQSKDVKTL</sequence>
<proteinExistence type="predicted"/>
<dbReference type="InterPro" id="IPR046150">
    <property type="entry name" value="DUF6152"/>
</dbReference>
<dbReference type="EMBL" id="UINC01029316">
    <property type="protein sequence ID" value="SVB11822.1"/>
    <property type="molecule type" value="Genomic_DNA"/>
</dbReference>
<name>A0A382BEY7_9ZZZZ</name>